<dbReference type="GO" id="GO:0000151">
    <property type="term" value="C:ubiquitin ligase complex"/>
    <property type="evidence" value="ECO:0007669"/>
    <property type="project" value="TreeGrafter"/>
</dbReference>
<dbReference type="PANTHER" id="PTHR31531:SF2">
    <property type="entry name" value="E3 UBIQUITIN-PROTEIN LIGASE E3D"/>
    <property type="match status" value="1"/>
</dbReference>
<dbReference type="GO" id="GO:0005634">
    <property type="term" value="C:nucleus"/>
    <property type="evidence" value="ECO:0007669"/>
    <property type="project" value="TreeGrafter"/>
</dbReference>
<dbReference type="AlphaFoldDB" id="A0A8H7VKF7"/>
<sequence>MVIPFFSEQLANINAIRSTIAIESTLDSVPEKITIKNNALCFDQNIIVDFDAFNVQLDPRVLTITSTPTTTPSTTNNNINIQEYDIKLVVSKPIGSNKKYDDDLKTCWTAKELEHLQGLSCRSCHQLITSMNEFQSKDLPSEHWYELVECWICHEAKPEEHRSRMQPITARSKMVLVGGTYLLLHPQDLLIDSFTVDDISNIKWDTGLSKKWISIHCTKCQEPLGEGQYEQNQEGEISLLATKFYKYCISILPMEQQQSLPTFMEFLLYDLFDAAKAHATYRFIIQGRKTKQIYALLWLFNWDTHIIYNRGFLDKNTSNDIYREHVMKVFYIDCTQEKNDNKKRIELWSNDKTTDHLIYPESCCELLLKSLEQSTKLVPPSARRMNNPAMTLLHNFSVGFIKR</sequence>
<dbReference type="GO" id="GO:0000209">
    <property type="term" value="P:protein polyubiquitination"/>
    <property type="evidence" value="ECO:0007669"/>
    <property type="project" value="TreeGrafter"/>
</dbReference>
<evidence type="ECO:0008006" key="3">
    <source>
        <dbReference type="Google" id="ProtNLM"/>
    </source>
</evidence>
<dbReference type="Proteomes" id="UP000646827">
    <property type="component" value="Unassembled WGS sequence"/>
</dbReference>
<evidence type="ECO:0000313" key="1">
    <source>
        <dbReference type="EMBL" id="KAG2223880.1"/>
    </source>
</evidence>
<keyword evidence="2" id="KW-1185">Reference proteome</keyword>
<dbReference type="SUPFAM" id="SSF48695">
    <property type="entry name" value="Multiheme cytochromes"/>
    <property type="match status" value="1"/>
</dbReference>
<dbReference type="GO" id="GO:0043161">
    <property type="term" value="P:proteasome-mediated ubiquitin-dependent protein catabolic process"/>
    <property type="evidence" value="ECO:0007669"/>
    <property type="project" value="TreeGrafter"/>
</dbReference>
<dbReference type="GO" id="GO:0030332">
    <property type="term" value="F:cyclin binding"/>
    <property type="evidence" value="ECO:0007669"/>
    <property type="project" value="TreeGrafter"/>
</dbReference>
<comment type="caution">
    <text evidence="1">The sequence shown here is derived from an EMBL/GenBank/DDBJ whole genome shotgun (WGS) entry which is preliminary data.</text>
</comment>
<accession>A0A8H7VKF7</accession>
<dbReference type="GO" id="GO:0031624">
    <property type="term" value="F:ubiquitin conjugating enzyme binding"/>
    <property type="evidence" value="ECO:0007669"/>
    <property type="project" value="TreeGrafter"/>
</dbReference>
<proteinExistence type="predicted"/>
<dbReference type="InterPro" id="IPR019193">
    <property type="entry name" value="UBQ-conj_enz_E2-bd_prot"/>
</dbReference>
<reference evidence="1 2" key="1">
    <citation type="submission" date="2020-12" db="EMBL/GenBank/DDBJ databases">
        <title>Metabolic potential, ecology and presence of endohyphal bacteria is reflected in genomic diversity of Mucoromycotina.</title>
        <authorList>
            <person name="Muszewska A."/>
            <person name="Okrasinska A."/>
            <person name="Steczkiewicz K."/>
            <person name="Drgas O."/>
            <person name="Orlowska M."/>
            <person name="Perlinska-Lenart U."/>
            <person name="Aleksandrzak-Piekarczyk T."/>
            <person name="Szatraj K."/>
            <person name="Zielenkiewicz U."/>
            <person name="Pilsyk S."/>
            <person name="Malc E."/>
            <person name="Mieczkowski P."/>
            <person name="Kruszewska J.S."/>
            <person name="Biernat P."/>
            <person name="Pawlowska J."/>
        </authorList>
    </citation>
    <scope>NUCLEOTIDE SEQUENCE [LARGE SCALE GENOMIC DNA]</scope>
    <source>
        <strain evidence="1 2">CBS 142.35</strain>
    </source>
</reference>
<organism evidence="1 2">
    <name type="scientific">Circinella minor</name>
    <dbReference type="NCBI Taxonomy" id="1195481"/>
    <lineage>
        <taxon>Eukaryota</taxon>
        <taxon>Fungi</taxon>
        <taxon>Fungi incertae sedis</taxon>
        <taxon>Mucoromycota</taxon>
        <taxon>Mucoromycotina</taxon>
        <taxon>Mucoromycetes</taxon>
        <taxon>Mucorales</taxon>
        <taxon>Lichtheimiaceae</taxon>
        <taxon>Circinella</taxon>
    </lineage>
</organism>
<dbReference type="OrthoDB" id="66510at2759"/>
<dbReference type="EMBL" id="JAEPRB010000053">
    <property type="protein sequence ID" value="KAG2223880.1"/>
    <property type="molecule type" value="Genomic_DNA"/>
</dbReference>
<dbReference type="GO" id="GO:0006513">
    <property type="term" value="P:protein monoubiquitination"/>
    <property type="evidence" value="ECO:0007669"/>
    <property type="project" value="TreeGrafter"/>
</dbReference>
<dbReference type="GO" id="GO:0061630">
    <property type="term" value="F:ubiquitin protein ligase activity"/>
    <property type="evidence" value="ECO:0007669"/>
    <property type="project" value="TreeGrafter"/>
</dbReference>
<name>A0A8H7VKF7_9FUNG</name>
<protein>
    <recommendedName>
        <fullName evidence="3">HECT-type E3 ubiquitin transferase E3D</fullName>
    </recommendedName>
</protein>
<dbReference type="InterPro" id="IPR036280">
    <property type="entry name" value="Multihaem_cyt_sf"/>
</dbReference>
<dbReference type="GO" id="GO:0005829">
    <property type="term" value="C:cytosol"/>
    <property type="evidence" value="ECO:0007669"/>
    <property type="project" value="TreeGrafter"/>
</dbReference>
<gene>
    <name evidence="1" type="ORF">INT45_012753</name>
</gene>
<dbReference type="Pfam" id="PF09814">
    <property type="entry name" value="HECT_2"/>
    <property type="match status" value="1"/>
</dbReference>
<dbReference type="GO" id="GO:0051865">
    <property type="term" value="P:protein autoubiquitination"/>
    <property type="evidence" value="ECO:0007669"/>
    <property type="project" value="TreeGrafter"/>
</dbReference>
<dbReference type="PANTHER" id="PTHR31531">
    <property type="entry name" value="E3 UBIQUITIN-PROTEIN LIGASE E3D FAMILY MEMBER"/>
    <property type="match status" value="1"/>
</dbReference>
<evidence type="ECO:0000313" key="2">
    <source>
        <dbReference type="Proteomes" id="UP000646827"/>
    </source>
</evidence>